<keyword evidence="7" id="KW-0732">Signal</keyword>
<evidence type="ECO:0008006" key="11">
    <source>
        <dbReference type="Google" id="ProtNLM"/>
    </source>
</evidence>
<comment type="similarity">
    <text evidence="2">Belongs to the KRTCAP2 family.</text>
</comment>
<dbReference type="Pfam" id="PF09775">
    <property type="entry name" value="Keratin_assoc"/>
    <property type="match status" value="1"/>
</dbReference>
<evidence type="ECO:0000313" key="9">
    <source>
        <dbReference type="WBParaSite" id="SMTH1_75780.1"/>
    </source>
</evidence>
<dbReference type="Proteomes" id="UP000050791">
    <property type="component" value="Unassembled WGS sequence"/>
</dbReference>
<dbReference type="AlphaFoldDB" id="A0AA85BRI6"/>
<evidence type="ECO:0000256" key="1">
    <source>
        <dbReference type="ARBA" id="ARBA00004141"/>
    </source>
</evidence>
<reference evidence="9 10" key="1">
    <citation type="submission" date="2023-11" db="UniProtKB">
        <authorList>
            <consortium name="WormBaseParasite"/>
        </authorList>
    </citation>
    <scope>IDENTIFICATION</scope>
</reference>
<sequence>MVLKSGASSFMSLLLLLVVFAAMRLFAETLSSSQISTILGGFFGSLVFVLLITFVNNFERTLFGDDFCSKVFPEVAICLFIACSFSATIHRVCGTTCFIFSLVMLYYLSRISHEVYQSNEQVTTSNSSRKKKE</sequence>
<evidence type="ECO:0000256" key="2">
    <source>
        <dbReference type="ARBA" id="ARBA00007279"/>
    </source>
</evidence>
<dbReference type="WBParaSite" id="SMTH1_75780.1">
    <property type="protein sequence ID" value="SMTH1_75780.1"/>
    <property type="gene ID" value="SMTH1_75780"/>
</dbReference>
<evidence type="ECO:0000256" key="7">
    <source>
        <dbReference type="SAM" id="SignalP"/>
    </source>
</evidence>
<dbReference type="InterPro" id="IPR018614">
    <property type="entry name" value="KRTCAP2"/>
</dbReference>
<evidence type="ECO:0000313" key="10">
    <source>
        <dbReference type="WBParaSite" id="SMTH1_75780.2"/>
    </source>
</evidence>
<evidence type="ECO:0000256" key="3">
    <source>
        <dbReference type="ARBA" id="ARBA00022692"/>
    </source>
</evidence>
<evidence type="ECO:0000256" key="6">
    <source>
        <dbReference type="SAM" id="Phobius"/>
    </source>
</evidence>
<feature type="signal peptide" evidence="7">
    <location>
        <begin position="1"/>
        <end position="29"/>
    </location>
</feature>
<feature type="transmembrane region" description="Helical" evidence="6">
    <location>
        <begin position="37"/>
        <end position="55"/>
    </location>
</feature>
<dbReference type="WBParaSite" id="SMTH1_75780.2">
    <property type="protein sequence ID" value="SMTH1_75780.2"/>
    <property type="gene ID" value="SMTH1_75780"/>
</dbReference>
<feature type="transmembrane region" description="Helical" evidence="6">
    <location>
        <begin position="75"/>
        <end position="108"/>
    </location>
</feature>
<dbReference type="GO" id="GO:0016020">
    <property type="term" value="C:membrane"/>
    <property type="evidence" value="ECO:0007669"/>
    <property type="project" value="UniProtKB-SubCell"/>
</dbReference>
<name>A0AA85BRI6_9TREM</name>
<evidence type="ECO:0000313" key="8">
    <source>
        <dbReference type="Proteomes" id="UP000050791"/>
    </source>
</evidence>
<accession>A0AA85BRI6</accession>
<protein>
    <recommendedName>
        <fullName evidence="11">Dolichyl-diphosphooligosaccharide--protein glycosyltransferase subunit KCP2</fullName>
    </recommendedName>
</protein>
<keyword evidence="4 6" id="KW-1133">Transmembrane helix</keyword>
<evidence type="ECO:0000256" key="5">
    <source>
        <dbReference type="ARBA" id="ARBA00023136"/>
    </source>
</evidence>
<dbReference type="PANTHER" id="PTHR32001:SF1">
    <property type="entry name" value="KERATINOCYTE-ASSOCIATED PROTEIN 2"/>
    <property type="match status" value="1"/>
</dbReference>
<dbReference type="PANTHER" id="PTHR32001">
    <property type="entry name" value="KERATINOCYTE-ASSOCIATED PROTEIN 2"/>
    <property type="match status" value="1"/>
</dbReference>
<comment type="subcellular location">
    <subcellularLocation>
        <location evidence="1">Membrane</location>
        <topology evidence="1">Multi-pass membrane protein</topology>
    </subcellularLocation>
</comment>
<keyword evidence="5 6" id="KW-0472">Membrane</keyword>
<feature type="chain" id="PRO_5041630358" description="Dolichyl-diphosphooligosaccharide--protein glycosyltransferase subunit KCP2" evidence="7">
    <location>
        <begin position="30"/>
        <end position="133"/>
    </location>
</feature>
<proteinExistence type="inferred from homology"/>
<evidence type="ECO:0000256" key="4">
    <source>
        <dbReference type="ARBA" id="ARBA00022989"/>
    </source>
</evidence>
<keyword evidence="3 6" id="KW-0812">Transmembrane</keyword>
<organism evidence="8 10">
    <name type="scientific">Schistosoma mattheei</name>
    <dbReference type="NCBI Taxonomy" id="31246"/>
    <lineage>
        <taxon>Eukaryota</taxon>
        <taxon>Metazoa</taxon>
        <taxon>Spiralia</taxon>
        <taxon>Lophotrochozoa</taxon>
        <taxon>Platyhelminthes</taxon>
        <taxon>Trematoda</taxon>
        <taxon>Digenea</taxon>
        <taxon>Strigeidida</taxon>
        <taxon>Schistosomatoidea</taxon>
        <taxon>Schistosomatidae</taxon>
        <taxon>Schistosoma</taxon>
    </lineage>
</organism>